<evidence type="ECO:0000259" key="16">
    <source>
        <dbReference type="PROSITE" id="PS50026"/>
    </source>
</evidence>
<dbReference type="Pfam" id="PF00059">
    <property type="entry name" value="Lectin_C"/>
    <property type="match status" value="1"/>
</dbReference>
<feature type="transmembrane region" description="Helical" evidence="14">
    <location>
        <begin position="424"/>
        <end position="449"/>
    </location>
</feature>
<evidence type="ECO:0000256" key="14">
    <source>
        <dbReference type="SAM" id="Phobius"/>
    </source>
</evidence>
<dbReference type="Pfam" id="PF07645">
    <property type="entry name" value="EGF_CA"/>
    <property type="match status" value="1"/>
</dbReference>
<dbReference type="InterPro" id="IPR001881">
    <property type="entry name" value="EGF-like_Ca-bd_dom"/>
</dbReference>
<feature type="signal peptide" evidence="15">
    <location>
        <begin position="1"/>
        <end position="16"/>
    </location>
</feature>
<evidence type="ECO:0000256" key="8">
    <source>
        <dbReference type="ARBA" id="ARBA00022989"/>
    </source>
</evidence>
<dbReference type="PROSITE" id="PS01186">
    <property type="entry name" value="EGF_2"/>
    <property type="match status" value="2"/>
</dbReference>
<dbReference type="SMART" id="SM00034">
    <property type="entry name" value="CLECT"/>
    <property type="match status" value="1"/>
</dbReference>
<dbReference type="InterPro" id="IPR026823">
    <property type="entry name" value="cEGF"/>
</dbReference>
<evidence type="ECO:0000256" key="9">
    <source>
        <dbReference type="ARBA" id="ARBA00023136"/>
    </source>
</evidence>
<evidence type="ECO:0000256" key="2">
    <source>
        <dbReference type="ARBA" id="ARBA00022536"/>
    </source>
</evidence>
<dbReference type="EMBL" id="JAINUG010000141">
    <property type="protein sequence ID" value="KAJ8392964.1"/>
    <property type="molecule type" value="Genomic_DNA"/>
</dbReference>
<dbReference type="PROSITE" id="PS50026">
    <property type="entry name" value="EGF_3"/>
    <property type="match status" value="2"/>
</dbReference>
<comment type="caution">
    <text evidence="12">Lacks conserved residue(s) required for the propagation of feature annotation.</text>
</comment>
<dbReference type="SUPFAM" id="SSF56436">
    <property type="entry name" value="C-type lectin-like"/>
    <property type="match status" value="1"/>
</dbReference>
<feature type="compositionally biased region" description="Polar residues" evidence="13">
    <location>
        <begin position="351"/>
        <end position="360"/>
    </location>
</feature>
<dbReference type="InterPro" id="IPR009030">
    <property type="entry name" value="Growth_fac_rcpt_cys_sf"/>
</dbReference>
<feature type="domain" description="EGF-like" evidence="16">
    <location>
        <begin position="215"/>
        <end position="254"/>
    </location>
</feature>
<keyword evidence="7" id="KW-0677">Repeat</keyword>
<evidence type="ECO:0008006" key="20">
    <source>
        <dbReference type="Google" id="ProtNLM"/>
    </source>
</evidence>
<dbReference type="InterPro" id="IPR051505">
    <property type="entry name" value="C-type_lectin_domain"/>
</dbReference>
<keyword evidence="19" id="KW-1185">Reference proteome</keyword>
<dbReference type="GO" id="GO:0005509">
    <property type="term" value="F:calcium ion binding"/>
    <property type="evidence" value="ECO:0007669"/>
    <property type="project" value="InterPro"/>
</dbReference>
<dbReference type="SUPFAM" id="SSF57184">
    <property type="entry name" value="Growth factor receptor domain"/>
    <property type="match status" value="1"/>
</dbReference>
<feature type="domain" description="C-type lectin" evidence="17">
    <location>
        <begin position="27"/>
        <end position="136"/>
    </location>
</feature>
<dbReference type="CDD" id="cd00054">
    <property type="entry name" value="EGF_CA"/>
    <property type="match status" value="3"/>
</dbReference>
<dbReference type="InterPro" id="IPR049883">
    <property type="entry name" value="NOTCH1_EGF-like"/>
</dbReference>
<dbReference type="Proteomes" id="UP001221898">
    <property type="component" value="Unassembled WGS sequence"/>
</dbReference>
<sequence>MILLLLLLQPLHGIDGAAREPAETACTASACYTVHTENSAFEEARKNCEDNGGTLATVKHRTEAEEIRSVLSRFEGSDTHHDYKFWIGLKLRKGSCIFPDSSLKGFKWISGEQDTEYSSWEKEPEITCTEERCVSVHHTFPPTKSVTPDLESDSGGFRCECKDGYELGDDRVTCVQRDHCQDSPCEFKCVPTSAAFACVCPNGLQLAENQINCIDVDECSTFPPVCGNHACHNTQGSYTCRCKNGYRSINGKCENIDECLEYPSCLQGCLDSPGSFSCYCFSGYRTSENGRGCVDIDECLASPCEENCTNTPGSFRCSCRKHFRIASNGVSCIPEPRGESTAHRGEEHRQNTGGHNNPETTTALASTSLYDTLFMNISPDEDTSVVYEGTSKATTVVSKSDAKNEKADHTNNSVRQVNNFNTTLILACALGSAVALLFVIAVISALVICRAHRQRKDAKKQNSTTDSYCWVSSGNATQTEKLEENK</sequence>
<organism evidence="18 19">
    <name type="scientific">Aldrovandia affinis</name>
    <dbReference type="NCBI Taxonomy" id="143900"/>
    <lineage>
        <taxon>Eukaryota</taxon>
        <taxon>Metazoa</taxon>
        <taxon>Chordata</taxon>
        <taxon>Craniata</taxon>
        <taxon>Vertebrata</taxon>
        <taxon>Euteleostomi</taxon>
        <taxon>Actinopterygii</taxon>
        <taxon>Neopterygii</taxon>
        <taxon>Teleostei</taxon>
        <taxon>Notacanthiformes</taxon>
        <taxon>Halosauridae</taxon>
        <taxon>Aldrovandia</taxon>
    </lineage>
</organism>
<keyword evidence="3" id="KW-0597">Phosphoprotein</keyword>
<evidence type="ECO:0000256" key="11">
    <source>
        <dbReference type="ARBA" id="ARBA00023180"/>
    </source>
</evidence>
<evidence type="ECO:0000256" key="4">
    <source>
        <dbReference type="ARBA" id="ARBA00022692"/>
    </source>
</evidence>
<dbReference type="PROSITE" id="PS50041">
    <property type="entry name" value="C_TYPE_LECTIN_2"/>
    <property type="match status" value="1"/>
</dbReference>
<evidence type="ECO:0000256" key="5">
    <source>
        <dbReference type="ARBA" id="ARBA00022729"/>
    </source>
</evidence>
<name>A0AAD7RZ14_9TELE</name>
<gene>
    <name evidence="18" type="ORF">AAFF_G00068680</name>
</gene>
<evidence type="ECO:0000259" key="17">
    <source>
        <dbReference type="PROSITE" id="PS50041"/>
    </source>
</evidence>
<dbReference type="InterPro" id="IPR018097">
    <property type="entry name" value="EGF_Ca-bd_CS"/>
</dbReference>
<keyword evidence="10" id="KW-1015">Disulfide bond</keyword>
<dbReference type="FunFam" id="2.10.25.10:FF:000005">
    <property type="entry name" value="Fibrillin 2"/>
    <property type="match status" value="1"/>
</dbReference>
<keyword evidence="4 14" id="KW-0812">Transmembrane</keyword>
<dbReference type="FunFam" id="2.10.25.10:FF:000002">
    <property type="entry name" value="Latent-transforming growth factor beta-binding protein 3"/>
    <property type="match status" value="1"/>
</dbReference>
<evidence type="ECO:0000313" key="18">
    <source>
        <dbReference type="EMBL" id="KAJ8392964.1"/>
    </source>
</evidence>
<dbReference type="AlphaFoldDB" id="A0AAD7RZ14"/>
<keyword evidence="2 12" id="KW-0245">EGF-like domain</keyword>
<comment type="subcellular location">
    <subcellularLocation>
        <location evidence="1">Membrane</location>
        <topology evidence="1">Single-pass type I membrane protein</topology>
    </subcellularLocation>
</comment>
<dbReference type="Gene3D" id="2.10.25.10">
    <property type="entry name" value="Laminin"/>
    <property type="match status" value="5"/>
</dbReference>
<dbReference type="InterPro" id="IPR000152">
    <property type="entry name" value="EGF-type_Asp/Asn_hydroxyl_site"/>
</dbReference>
<reference evidence="18" key="1">
    <citation type="journal article" date="2023" name="Science">
        <title>Genome structures resolve the early diversification of teleost fishes.</title>
        <authorList>
            <person name="Parey E."/>
            <person name="Louis A."/>
            <person name="Montfort J."/>
            <person name="Bouchez O."/>
            <person name="Roques C."/>
            <person name="Iampietro C."/>
            <person name="Lluch J."/>
            <person name="Castinel A."/>
            <person name="Donnadieu C."/>
            <person name="Desvignes T."/>
            <person name="Floi Bucao C."/>
            <person name="Jouanno E."/>
            <person name="Wen M."/>
            <person name="Mejri S."/>
            <person name="Dirks R."/>
            <person name="Jansen H."/>
            <person name="Henkel C."/>
            <person name="Chen W.J."/>
            <person name="Zahm M."/>
            <person name="Cabau C."/>
            <person name="Klopp C."/>
            <person name="Thompson A.W."/>
            <person name="Robinson-Rechavi M."/>
            <person name="Braasch I."/>
            <person name="Lecointre G."/>
            <person name="Bobe J."/>
            <person name="Postlethwait J.H."/>
            <person name="Berthelot C."/>
            <person name="Roest Crollius H."/>
            <person name="Guiguen Y."/>
        </authorList>
    </citation>
    <scope>NUCLEOTIDE SEQUENCE</scope>
    <source>
        <strain evidence="18">NC1722</strain>
    </source>
</reference>
<feature type="domain" description="EGF-like" evidence="16">
    <location>
        <begin position="295"/>
        <end position="333"/>
    </location>
</feature>
<dbReference type="GO" id="GO:0016020">
    <property type="term" value="C:membrane"/>
    <property type="evidence" value="ECO:0007669"/>
    <property type="project" value="UniProtKB-SubCell"/>
</dbReference>
<dbReference type="InterPro" id="IPR001304">
    <property type="entry name" value="C-type_lectin-like"/>
</dbReference>
<evidence type="ECO:0000256" key="12">
    <source>
        <dbReference type="PROSITE-ProRule" id="PRU00076"/>
    </source>
</evidence>
<dbReference type="InterPro" id="IPR000742">
    <property type="entry name" value="EGF"/>
</dbReference>
<keyword evidence="6" id="KW-0430">Lectin</keyword>
<evidence type="ECO:0000313" key="19">
    <source>
        <dbReference type="Proteomes" id="UP001221898"/>
    </source>
</evidence>
<feature type="chain" id="PRO_5042238240" description="Complement component C1q receptor" evidence="15">
    <location>
        <begin position="17"/>
        <end position="486"/>
    </location>
</feature>
<dbReference type="PANTHER" id="PTHR14789:SF8">
    <property type="entry name" value="C-TYPE LECTIN DOMAIN FAMILY 14 MEMBER A PRECURSOR-RELATED"/>
    <property type="match status" value="1"/>
</dbReference>
<dbReference type="InterPro" id="IPR016187">
    <property type="entry name" value="CTDL_fold"/>
</dbReference>
<accession>A0AAD7RZ14</accession>
<feature type="region of interest" description="Disordered" evidence="13">
    <location>
        <begin position="336"/>
        <end position="360"/>
    </location>
</feature>
<evidence type="ECO:0000256" key="1">
    <source>
        <dbReference type="ARBA" id="ARBA00004479"/>
    </source>
</evidence>
<dbReference type="SMART" id="SM00179">
    <property type="entry name" value="EGF_CA"/>
    <property type="match status" value="4"/>
</dbReference>
<dbReference type="PROSITE" id="PS01187">
    <property type="entry name" value="EGF_CA"/>
    <property type="match status" value="1"/>
</dbReference>
<evidence type="ECO:0000256" key="10">
    <source>
        <dbReference type="ARBA" id="ARBA00023157"/>
    </source>
</evidence>
<evidence type="ECO:0000256" key="3">
    <source>
        <dbReference type="ARBA" id="ARBA00022553"/>
    </source>
</evidence>
<evidence type="ECO:0000256" key="6">
    <source>
        <dbReference type="ARBA" id="ARBA00022734"/>
    </source>
</evidence>
<dbReference type="SMART" id="SM00181">
    <property type="entry name" value="EGF"/>
    <property type="match status" value="5"/>
</dbReference>
<dbReference type="Pfam" id="PF12662">
    <property type="entry name" value="cEGF"/>
    <property type="match status" value="1"/>
</dbReference>
<proteinExistence type="predicted"/>
<comment type="caution">
    <text evidence="18">The sequence shown here is derived from an EMBL/GenBank/DDBJ whole genome shotgun (WGS) entry which is preliminary data.</text>
</comment>
<keyword evidence="9 14" id="KW-0472">Membrane</keyword>
<dbReference type="InterPro" id="IPR016186">
    <property type="entry name" value="C-type_lectin-like/link_sf"/>
</dbReference>
<evidence type="ECO:0000256" key="15">
    <source>
        <dbReference type="SAM" id="SignalP"/>
    </source>
</evidence>
<dbReference type="SUPFAM" id="SSF57196">
    <property type="entry name" value="EGF/Laminin"/>
    <property type="match status" value="2"/>
</dbReference>
<dbReference type="Gene3D" id="3.10.100.10">
    <property type="entry name" value="Mannose-Binding Protein A, subunit A"/>
    <property type="match status" value="1"/>
</dbReference>
<keyword evidence="5 15" id="KW-0732">Signal</keyword>
<dbReference type="PANTHER" id="PTHR14789">
    <property type="entry name" value="CHONDROLECTIN VARIANT CHODLFDELTAE"/>
    <property type="match status" value="1"/>
</dbReference>
<evidence type="ECO:0000256" key="7">
    <source>
        <dbReference type="ARBA" id="ARBA00022737"/>
    </source>
</evidence>
<keyword evidence="11" id="KW-0325">Glycoprotein</keyword>
<evidence type="ECO:0000256" key="13">
    <source>
        <dbReference type="SAM" id="MobiDB-lite"/>
    </source>
</evidence>
<dbReference type="PROSITE" id="PS00010">
    <property type="entry name" value="ASX_HYDROXYL"/>
    <property type="match status" value="2"/>
</dbReference>
<keyword evidence="8 14" id="KW-1133">Transmembrane helix</keyword>
<feature type="compositionally biased region" description="Basic and acidic residues" evidence="13">
    <location>
        <begin position="336"/>
        <end position="350"/>
    </location>
</feature>
<protein>
    <recommendedName>
        <fullName evidence="20">Complement component C1q receptor</fullName>
    </recommendedName>
</protein>
<dbReference type="GO" id="GO:0030246">
    <property type="term" value="F:carbohydrate binding"/>
    <property type="evidence" value="ECO:0007669"/>
    <property type="project" value="UniProtKB-KW"/>
</dbReference>